<dbReference type="OrthoDB" id="4545644at2"/>
<feature type="transmembrane region" description="Helical" evidence="1">
    <location>
        <begin position="28"/>
        <end position="52"/>
    </location>
</feature>
<accession>A0A3M2L5A7</accession>
<gene>
    <name evidence="2" type="ORF">EBN03_14075</name>
</gene>
<evidence type="ECO:0000313" key="2">
    <source>
        <dbReference type="EMBL" id="RMI32136.1"/>
    </source>
</evidence>
<organism evidence="2 3">
    <name type="scientific">Nocardia stercoris</name>
    <dbReference type="NCBI Taxonomy" id="2483361"/>
    <lineage>
        <taxon>Bacteria</taxon>
        <taxon>Bacillati</taxon>
        <taxon>Actinomycetota</taxon>
        <taxon>Actinomycetes</taxon>
        <taxon>Mycobacteriales</taxon>
        <taxon>Nocardiaceae</taxon>
        <taxon>Nocardia</taxon>
    </lineage>
</organism>
<feature type="transmembrane region" description="Helical" evidence="1">
    <location>
        <begin position="165"/>
        <end position="192"/>
    </location>
</feature>
<comment type="caution">
    <text evidence="2">The sequence shown here is derived from an EMBL/GenBank/DDBJ whole genome shotgun (WGS) entry which is preliminary data.</text>
</comment>
<evidence type="ECO:0000256" key="1">
    <source>
        <dbReference type="SAM" id="Phobius"/>
    </source>
</evidence>
<keyword evidence="1" id="KW-0812">Transmembrane</keyword>
<keyword evidence="3" id="KW-1185">Reference proteome</keyword>
<dbReference type="Proteomes" id="UP000279275">
    <property type="component" value="Unassembled WGS sequence"/>
</dbReference>
<keyword evidence="1" id="KW-1133">Transmembrane helix</keyword>
<evidence type="ECO:0000313" key="3">
    <source>
        <dbReference type="Proteomes" id="UP000279275"/>
    </source>
</evidence>
<sequence length="215" mass="22344">MAQPPSYPAPPQYPVPQQPPARVKPSGWWILAGVLVILAGLAGAATAGVIGFTHMSHTIDGFQRVPVPGHGDLHLSAGHDYTVYLEYPGAGSRQVPEPVRAQLSDPTGHIVHMGDYGSEETYSLGAHEGRAEFTFHAATDGTYLMRTDGDPEATLAVGGGIGSSIVTSILVAVAVAVLGLLAGLAIILTTVVRRGRARRRPMGYGPAAPPGYPAP</sequence>
<dbReference type="AlphaFoldDB" id="A0A3M2L5A7"/>
<dbReference type="RefSeq" id="WP_122188477.1">
    <property type="nucleotide sequence ID" value="NZ_RFFH01000005.1"/>
</dbReference>
<dbReference type="EMBL" id="RFFH01000005">
    <property type="protein sequence ID" value="RMI32136.1"/>
    <property type="molecule type" value="Genomic_DNA"/>
</dbReference>
<proteinExistence type="predicted"/>
<protein>
    <submittedName>
        <fullName evidence="2">Uncharacterized protein</fullName>
    </submittedName>
</protein>
<reference evidence="2 3" key="1">
    <citation type="submission" date="2018-10" db="EMBL/GenBank/DDBJ databases">
        <title>Isolation from cow dung.</title>
        <authorList>
            <person name="Ling L."/>
        </authorList>
    </citation>
    <scope>NUCLEOTIDE SEQUENCE [LARGE SCALE GENOMIC DNA]</scope>
    <source>
        <strain evidence="2 3">NEAU-LL90</strain>
    </source>
</reference>
<keyword evidence="1" id="KW-0472">Membrane</keyword>
<name>A0A3M2L5A7_9NOCA</name>